<dbReference type="EMBL" id="CP094534">
    <property type="protein sequence ID" value="UOE34979.1"/>
    <property type="molecule type" value="Genomic_DNA"/>
</dbReference>
<reference evidence="2 3" key="1">
    <citation type="submission" date="2022-03" db="EMBL/GenBank/DDBJ databases">
        <title>Hymenobactersp. isolated from the air.</title>
        <authorList>
            <person name="Won M."/>
            <person name="Kwon S.-W."/>
        </authorList>
    </citation>
    <scope>NUCLEOTIDE SEQUENCE [LARGE SCALE GENOMIC DNA]</scope>
    <source>
        <strain evidence="2 3">KACC 22596</strain>
    </source>
</reference>
<keyword evidence="1" id="KW-0472">Membrane</keyword>
<gene>
    <name evidence="2" type="ORF">MTP16_04840</name>
</gene>
<protein>
    <submittedName>
        <fullName evidence="2">DUF2182 domain-containing protein</fullName>
    </submittedName>
</protein>
<dbReference type="Pfam" id="PF09948">
    <property type="entry name" value="PpoB2"/>
    <property type="match status" value="1"/>
</dbReference>
<keyword evidence="1" id="KW-0812">Transmembrane</keyword>
<dbReference type="InterPro" id="IPR018688">
    <property type="entry name" value="PpoB2-like"/>
</dbReference>
<sequence length="275" mass="29982">MATPAWEYAWLRSAVFGLSLCAWLAVLWPVLAGQEAGAEHLAISYCGAPVPVPSFATYAPSGELLASVTPLSPGLTWAWAGNWALMLVAMMLPTLVAPLCHVHSRSFARRRARAMSLFVLGYGAVWLVVGSGLLGLQRLVQGWFANPYLLAGAAVLLALVWQASPLKQRFLNRGHRHRALAAFGVRADADALRLGLEHGGWCAASCWALMLVPPLLPSGHLWAMAAVGLLMYCERLDPPGQPAWRWRGFKTAVGFARLRLLGPRRFLHTELVSMR</sequence>
<organism evidence="2 3">
    <name type="scientific">Hymenobacter monticola</name>
    <dbReference type="NCBI Taxonomy" id="1705399"/>
    <lineage>
        <taxon>Bacteria</taxon>
        <taxon>Pseudomonadati</taxon>
        <taxon>Bacteroidota</taxon>
        <taxon>Cytophagia</taxon>
        <taxon>Cytophagales</taxon>
        <taxon>Hymenobacteraceae</taxon>
        <taxon>Hymenobacter</taxon>
    </lineage>
</organism>
<feature type="transmembrane region" description="Helical" evidence="1">
    <location>
        <begin position="148"/>
        <end position="166"/>
    </location>
</feature>
<name>A0ABY4B8B3_9BACT</name>
<evidence type="ECO:0000256" key="1">
    <source>
        <dbReference type="SAM" id="Phobius"/>
    </source>
</evidence>
<keyword evidence="1" id="KW-1133">Transmembrane helix</keyword>
<evidence type="ECO:0000313" key="2">
    <source>
        <dbReference type="EMBL" id="UOE34979.1"/>
    </source>
</evidence>
<feature type="transmembrane region" description="Helical" evidence="1">
    <location>
        <begin position="114"/>
        <end position="136"/>
    </location>
</feature>
<dbReference type="Proteomes" id="UP000831390">
    <property type="component" value="Chromosome"/>
</dbReference>
<proteinExistence type="predicted"/>
<evidence type="ECO:0000313" key="3">
    <source>
        <dbReference type="Proteomes" id="UP000831390"/>
    </source>
</evidence>
<keyword evidence="3" id="KW-1185">Reference proteome</keyword>
<accession>A0ABY4B8B3</accession>
<feature type="transmembrane region" description="Helical" evidence="1">
    <location>
        <begin position="83"/>
        <end position="102"/>
    </location>
</feature>
<dbReference type="RefSeq" id="WP_243516391.1">
    <property type="nucleotide sequence ID" value="NZ_CP094534.1"/>
</dbReference>